<evidence type="ECO:0000313" key="4">
    <source>
        <dbReference type="EMBL" id="OAM81238.1"/>
    </source>
</evidence>
<dbReference type="SUPFAM" id="SSF52540">
    <property type="entry name" value="P-loop containing nucleoside triphosphate hydrolases"/>
    <property type="match status" value="1"/>
</dbReference>
<dbReference type="GO" id="GO:0005524">
    <property type="term" value="F:ATP binding"/>
    <property type="evidence" value="ECO:0007669"/>
    <property type="project" value="UniProtKB-KW"/>
</dbReference>
<dbReference type="Proteomes" id="UP000078389">
    <property type="component" value="Unassembled WGS sequence"/>
</dbReference>
<evidence type="ECO:0000256" key="1">
    <source>
        <dbReference type="ARBA" id="ARBA00022741"/>
    </source>
</evidence>
<dbReference type="Gene3D" id="3.40.50.300">
    <property type="entry name" value="P-loop containing nucleotide triphosphate hydrolases"/>
    <property type="match status" value="1"/>
</dbReference>
<dbReference type="OrthoDB" id="9778870at2"/>
<dbReference type="InterPro" id="IPR027417">
    <property type="entry name" value="P-loop_NTPase"/>
</dbReference>
<dbReference type="GO" id="GO:0016887">
    <property type="term" value="F:ATP hydrolysis activity"/>
    <property type="evidence" value="ECO:0007669"/>
    <property type="project" value="InterPro"/>
</dbReference>
<organism evidence="4 5">
    <name type="scientific">Devosia elaeis</name>
    <dbReference type="NCBI Taxonomy" id="1770058"/>
    <lineage>
        <taxon>Bacteria</taxon>
        <taxon>Pseudomonadati</taxon>
        <taxon>Pseudomonadota</taxon>
        <taxon>Alphaproteobacteria</taxon>
        <taxon>Hyphomicrobiales</taxon>
        <taxon>Devosiaceae</taxon>
        <taxon>Devosia</taxon>
    </lineage>
</organism>
<dbReference type="PANTHER" id="PTHR46743">
    <property type="entry name" value="TEICHOIC ACIDS EXPORT ATP-BINDING PROTEIN TAGH"/>
    <property type="match status" value="1"/>
</dbReference>
<reference evidence="4 5" key="1">
    <citation type="submission" date="2016-03" db="EMBL/GenBank/DDBJ databases">
        <title>Genome sequencing of Devosia sp. S37.</title>
        <authorList>
            <person name="Mohd Nor M."/>
        </authorList>
    </citation>
    <scope>NUCLEOTIDE SEQUENCE [LARGE SCALE GENOMIC DNA]</scope>
    <source>
        <strain evidence="4 5">S37</strain>
    </source>
</reference>
<protein>
    <submittedName>
        <fullName evidence="4">ABC transporter</fullName>
    </submittedName>
</protein>
<comment type="caution">
    <text evidence="4">The sequence shown here is derived from an EMBL/GenBank/DDBJ whole genome shotgun (WGS) entry which is preliminary data.</text>
</comment>
<dbReference type="SMART" id="SM00382">
    <property type="entry name" value="AAA"/>
    <property type="match status" value="1"/>
</dbReference>
<feature type="domain" description="ABC transporter" evidence="3">
    <location>
        <begin position="32"/>
        <end position="248"/>
    </location>
</feature>
<evidence type="ECO:0000259" key="3">
    <source>
        <dbReference type="PROSITE" id="PS50893"/>
    </source>
</evidence>
<dbReference type="AlphaFoldDB" id="A0A178I604"/>
<sequence>MTKAKIELTNVSVSYFLKKSGNSQKALEKGSVGAQILVGKRYLEVAALKNVSLTINEGERVGLVGINGSGKTTLLKLCAGALSVQSGKLEIVGNVSPQFSLGSGIKSTLSGRQNARLKCLYMGVPQSRILDYVEEVKRLSGLGGYFELPIQSYSAGMKSRFVMSLLPLVRGEILIMDEWINATDTAVDSIQQRLISKAKILLLASHSRAVLETWVERLIWLDRGELRAVGPVSEVYDAYHEYMLANKAAAKK</sequence>
<dbReference type="RefSeq" id="WP_082903571.1">
    <property type="nucleotide sequence ID" value="NZ_LVVY01000035.1"/>
</dbReference>
<dbReference type="PROSITE" id="PS50893">
    <property type="entry name" value="ABC_TRANSPORTER_2"/>
    <property type="match status" value="1"/>
</dbReference>
<keyword evidence="5" id="KW-1185">Reference proteome</keyword>
<dbReference type="InterPro" id="IPR003439">
    <property type="entry name" value="ABC_transporter-like_ATP-bd"/>
</dbReference>
<dbReference type="InterPro" id="IPR050683">
    <property type="entry name" value="Bact_Polysacc_Export_ATP-bd"/>
</dbReference>
<dbReference type="Pfam" id="PF00005">
    <property type="entry name" value="ABC_tran"/>
    <property type="match status" value="1"/>
</dbReference>
<name>A0A178I604_9HYPH</name>
<gene>
    <name evidence="4" type="ORF">A3840_01675</name>
</gene>
<proteinExistence type="predicted"/>
<keyword evidence="2" id="KW-0067">ATP-binding</keyword>
<dbReference type="EMBL" id="LVVY01000035">
    <property type="protein sequence ID" value="OAM81238.1"/>
    <property type="molecule type" value="Genomic_DNA"/>
</dbReference>
<dbReference type="PANTHER" id="PTHR46743:SF2">
    <property type="entry name" value="TEICHOIC ACIDS EXPORT ATP-BINDING PROTEIN TAGH"/>
    <property type="match status" value="1"/>
</dbReference>
<keyword evidence="1" id="KW-0547">Nucleotide-binding</keyword>
<dbReference type="STRING" id="1770058.A3840_01675"/>
<accession>A0A178I604</accession>
<evidence type="ECO:0000313" key="5">
    <source>
        <dbReference type="Proteomes" id="UP000078389"/>
    </source>
</evidence>
<evidence type="ECO:0000256" key="2">
    <source>
        <dbReference type="ARBA" id="ARBA00022840"/>
    </source>
</evidence>
<dbReference type="InterPro" id="IPR003593">
    <property type="entry name" value="AAA+_ATPase"/>
</dbReference>